<keyword evidence="7" id="KW-0479">Metal-binding</keyword>
<dbReference type="VEuPathDB" id="FungiDB:PV08_07669"/>
<evidence type="ECO:0000259" key="22">
    <source>
        <dbReference type="PROSITE" id="PS51184"/>
    </source>
</evidence>
<evidence type="ECO:0000256" key="15">
    <source>
        <dbReference type="ARBA" id="ARBA00023163"/>
    </source>
</evidence>
<keyword evidence="24" id="KW-1185">Reference proteome</keyword>
<dbReference type="InterPro" id="IPR001965">
    <property type="entry name" value="Znf_PHD"/>
</dbReference>
<evidence type="ECO:0000256" key="8">
    <source>
        <dbReference type="ARBA" id="ARBA00022771"/>
    </source>
</evidence>
<evidence type="ECO:0000313" key="24">
    <source>
        <dbReference type="Proteomes" id="UP000053328"/>
    </source>
</evidence>
<feature type="region of interest" description="Disordered" evidence="20">
    <location>
        <begin position="1"/>
        <end position="35"/>
    </location>
</feature>
<dbReference type="Pfam" id="PF00628">
    <property type="entry name" value="PHD"/>
    <property type="match status" value="1"/>
</dbReference>
<feature type="compositionally biased region" description="Basic and acidic residues" evidence="20">
    <location>
        <begin position="1285"/>
        <end position="1297"/>
    </location>
</feature>
<keyword evidence="11" id="KW-0223">Dioxygenase</keyword>
<evidence type="ECO:0000256" key="7">
    <source>
        <dbReference type="ARBA" id="ARBA00022723"/>
    </source>
</evidence>
<feature type="compositionally biased region" description="Low complexity" evidence="20">
    <location>
        <begin position="988"/>
        <end position="1001"/>
    </location>
</feature>
<feature type="compositionally biased region" description="Basic and acidic residues" evidence="20">
    <location>
        <begin position="1090"/>
        <end position="1107"/>
    </location>
</feature>
<evidence type="ECO:0000256" key="2">
    <source>
        <dbReference type="ARBA" id="ARBA00003909"/>
    </source>
</evidence>
<keyword evidence="10" id="KW-0156">Chromatin regulator</keyword>
<feature type="domain" description="JmjC" evidence="22">
    <location>
        <begin position="626"/>
        <end position="785"/>
    </location>
</feature>
<feature type="compositionally biased region" description="Low complexity" evidence="20">
    <location>
        <begin position="159"/>
        <end position="177"/>
    </location>
</feature>
<dbReference type="SMART" id="SM00249">
    <property type="entry name" value="PHD"/>
    <property type="match status" value="1"/>
</dbReference>
<dbReference type="EMBL" id="KN847496">
    <property type="protein sequence ID" value="KIW14884.1"/>
    <property type="molecule type" value="Genomic_DNA"/>
</dbReference>
<dbReference type="Gene3D" id="3.30.40.10">
    <property type="entry name" value="Zinc/RING finger domain, C3HC4 (zinc finger)"/>
    <property type="match status" value="1"/>
</dbReference>
<evidence type="ECO:0000313" key="23">
    <source>
        <dbReference type="EMBL" id="KIW14884.1"/>
    </source>
</evidence>
<dbReference type="InterPro" id="IPR019787">
    <property type="entry name" value="Znf_PHD-finger"/>
</dbReference>
<evidence type="ECO:0000256" key="3">
    <source>
        <dbReference type="ARBA" id="ARBA00004123"/>
    </source>
</evidence>
<feature type="region of interest" description="Disordered" evidence="20">
    <location>
        <begin position="940"/>
        <end position="1136"/>
    </location>
</feature>
<dbReference type="CDD" id="cd15517">
    <property type="entry name" value="PHD_TCF19_like"/>
    <property type="match status" value="1"/>
</dbReference>
<dbReference type="OrthoDB" id="5876800at2759"/>
<evidence type="ECO:0000256" key="20">
    <source>
        <dbReference type="SAM" id="MobiDB-lite"/>
    </source>
</evidence>
<comment type="cofactor">
    <cofactor evidence="1">
        <name>Fe(2+)</name>
        <dbReference type="ChEBI" id="CHEBI:29033"/>
    </cofactor>
</comment>
<accession>A0A0D2BUE2</accession>
<feature type="compositionally biased region" description="Basic residues" evidence="20">
    <location>
        <begin position="1006"/>
        <end position="1015"/>
    </location>
</feature>
<feature type="compositionally biased region" description="Basic and acidic residues" evidence="20">
    <location>
        <begin position="943"/>
        <end position="952"/>
    </location>
</feature>
<evidence type="ECO:0000256" key="12">
    <source>
        <dbReference type="ARBA" id="ARBA00023002"/>
    </source>
</evidence>
<keyword evidence="16" id="KW-0539">Nucleus</keyword>
<evidence type="ECO:0000256" key="13">
    <source>
        <dbReference type="ARBA" id="ARBA00023004"/>
    </source>
</evidence>
<dbReference type="PROSITE" id="PS01359">
    <property type="entry name" value="ZF_PHD_1"/>
    <property type="match status" value="1"/>
</dbReference>
<feature type="compositionally biased region" description="Polar residues" evidence="20">
    <location>
        <begin position="1242"/>
        <end position="1251"/>
    </location>
</feature>
<dbReference type="Proteomes" id="UP000053328">
    <property type="component" value="Unassembled WGS sequence"/>
</dbReference>
<dbReference type="Pfam" id="PF17811">
    <property type="entry name" value="JHD"/>
    <property type="match status" value="1"/>
</dbReference>
<dbReference type="RefSeq" id="XP_016235100.1">
    <property type="nucleotide sequence ID" value="XM_016381998.1"/>
</dbReference>
<dbReference type="EC" id="1.14.11.27" evidence="5"/>
<feature type="domain" description="PHD-type" evidence="21">
    <location>
        <begin position="369"/>
        <end position="429"/>
    </location>
</feature>
<evidence type="ECO:0000256" key="6">
    <source>
        <dbReference type="ARBA" id="ARBA00015153"/>
    </source>
</evidence>
<feature type="compositionally biased region" description="Basic and acidic residues" evidence="20">
    <location>
        <begin position="282"/>
        <end position="310"/>
    </location>
</feature>
<feature type="region of interest" description="Disordered" evidence="20">
    <location>
        <begin position="152"/>
        <end position="221"/>
    </location>
</feature>
<dbReference type="PROSITE" id="PS51184">
    <property type="entry name" value="JMJC"/>
    <property type="match status" value="1"/>
</dbReference>
<dbReference type="HOGENOM" id="CLU_002979_0_1_1"/>
<evidence type="ECO:0000256" key="18">
    <source>
        <dbReference type="ARBA" id="ARBA00047915"/>
    </source>
</evidence>
<comment type="catalytic activity">
    <reaction evidence="18">
        <text>N(6),N(6)-dimethyl-L-lysyl(36)-[histone H3] + 2 2-oxoglutarate + 2 O2 = L-lysyl(36)-[histone H3] + 2 formaldehyde + 2 succinate + 2 CO2</text>
        <dbReference type="Rhea" id="RHEA:42032"/>
        <dbReference type="Rhea" id="RHEA-COMP:9785"/>
        <dbReference type="Rhea" id="RHEA-COMP:9787"/>
        <dbReference type="ChEBI" id="CHEBI:15379"/>
        <dbReference type="ChEBI" id="CHEBI:16526"/>
        <dbReference type="ChEBI" id="CHEBI:16810"/>
        <dbReference type="ChEBI" id="CHEBI:16842"/>
        <dbReference type="ChEBI" id="CHEBI:29969"/>
        <dbReference type="ChEBI" id="CHEBI:30031"/>
        <dbReference type="ChEBI" id="CHEBI:61976"/>
        <dbReference type="EC" id="1.14.11.27"/>
    </reaction>
</comment>
<evidence type="ECO:0000256" key="10">
    <source>
        <dbReference type="ARBA" id="ARBA00022853"/>
    </source>
</evidence>
<gene>
    <name evidence="23" type="ORF">PV08_07669</name>
</gene>
<name>A0A0D2BUE2_9EURO</name>
<dbReference type="GO" id="GO:0140680">
    <property type="term" value="F:histone H3K36me/H3K36me2 demethylase activity"/>
    <property type="evidence" value="ECO:0007669"/>
    <property type="project" value="UniProtKB-EC"/>
</dbReference>
<dbReference type="GeneID" id="27334752"/>
<evidence type="ECO:0000256" key="14">
    <source>
        <dbReference type="ARBA" id="ARBA00023015"/>
    </source>
</evidence>
<feature type="compositionally biased region" description="Low complexity" evidence="20">
    <location>
        <begin position="963"/>
        <end position="972"/>
    </location>
</feature>
<feature type="region of interest" description="Disordered" evidence="20">
    <location>
        <begin position="1162"/>
        <end position="1207"/>
    </location>
</feature>
<dbReference type="GO" id="GO:0008270">
    <property type="term" value="F:zinc ion binding"/>
    <property type="evidence" value="ECO:0007669"/>
    <property type="project" value="UniProtKB-KW"/>
</dbReference>
<organism evidence="23 24">
    <name type="scientific">Exophiala spinifera</name>
    <dbReference type="NCBI Taxonomy" id="91928"/>
    <lineage>
        <taxon>Eukaryota</taxon>
        <taxon>Fungi</taxon>
        <taxon>Dikarya</taxon>
        <taxon>Ascomycota</taxon>
        <taxon>Pezizomycotina</taxon>
        <taxon>Eurotiomycetes</taxon>
        <taxon>Chaetothyriomycetidae</taxon>
        <taxon>Chaetothyriales</taxon>
        <taxon>Herpotrichiellaceae</taxon>
        <taxon>Exophiala</taxon>
    </lineage>
</organism>
<dbReference type="Gene3D" id="2.60.120.650">
    <property type="entry name" value="Cupin"/>
    <property type="match status" value="1"/>
</dbReference>
<comment type="subcellular location">
    <subcellularLocation>
        <location evidence="3">Nucleus</location>
    </subcellularLocation>
</comment>
<evidence type="ECO:0000256" key="19">
    <source>
        <dbReference type="PROSITE-ProRule" id="PRU00146"/>
    </source>
</evidence>
<evidence type="ECO:0000259" key="21">
    <source>
        <dbReference type="PROSITE" id="PS50016"/>
    </source>
</evidence>
<feature type="compositionally biased region" description="Basic and acidic residues" evidence="20">
    <location>
        <begin position="183"/>
        <end position="214"/>
    </location>
</feature>
<evidence type="ECO:0000256" key="1">
    <source>
        <dbReference type="ARBA" id="ARBA00001954"/>
    </source>
</evidence>
<feature type="compositionally biased region" description="Low complexity" evidence="20">
    <location>
        <begin position="1308"/>
        <end position="1318"/>
    </location>
</feature>
<dbReference type="InterPro" id="IPR041070">
    <property type="entry name" value="JHD"/>
</dbReference>
<protein>
    <recommendedName>
        <fullName evidence="6">JmjC domain-containing histone demethylation protein 1</fullName>
        <ecNumber evidence="5">1.14.11.27</ecNumber>
    </recommendedName>
    <alternativeName>
        <fullName evidence="17">[Histone-H3]-lysine-36 demethylase 1</fullName>
    </alternativeName>
</protein>
<keyword evidence="13" id="KW-0408">Iron</keyword>
<dbReference type="SUPFAM" id="SSF51197">
    <property type="entry name" value="Clavaminate synthase-like"/>
    <property type="match status" value="1"/>
</dbReference>
<dbReference type="PROSITE" id="PS50016">
    <property type="entry name" value="ZF_PHD_2"/>
    <property type="match status" value="1"/>
</dbReference>
<feature type="region of interest" description="Disordered" evidence="20">
    <location>
        <begin position="338"/>
        <end position="367"/>
    </location>
</feature>
<evidence type="ECO:0000256" key="4">
    <source>
        <dbReference type="ARBA" id="ARBA00008037"/>
    </source>
</evidence>
<feature type="compositionally biased region" description="Polar residues" evidence="20">
    <location>
        <begin position="1259"/>
        <end position="1284"/>
    </location>
</feature>
<proteinExistence type="inferred from homology"/>
<dbReference type="InterPro" id="IPR050690">
    <property type="entry name" value="JHDM1_Histone_Demethylase"/>
</dbReference>
<dbReference type="GO" id="GO:0005634">
    <property type="term" value="C:nucleus"/>
    <property type="evidence" value="ECO:0007669"/>
    <property type="project" value="UniProtKB-SubCell"/>
</dbReference>
<dbReference type="PANTHER" id="PTHR23123">
    <property type="entry name" value="PHD/F-BOX CONTAINING PROTEIN"/>
    <property type="match status" value="1"/>
</dbReference>
<reference evidence="23 24" key="1">
    <citation type="submission" date="2015-01" db="EMBL/GenBank/DDBJ databases">
        <title>The Genome Sequence of Exophiala spinifera CBS89968.</title>
        <authorList>
            <consortium name="The Broad Institute Genomics Platform"/>
            <person name="Cuomo C."/>
            <person name="de Hoog S."/>
            <person name="Gorbushina A."/>
            <person name="Stielow B."/>
            <person name="Teixiera M."/>
            <person name="Abouelleil A."/>
            <person name="Chapman S.B."/>
            <person name="Priest M."/>
            <person name="Young S.K."/>
            <person name="Wortman J."/>
            <person name="Nusbaum C."/>
            <person name="Birren B."/>
        </authorList>
    </citation>
    <scope>NUCLEOTIDE SEQUENCE [LARGE SCALE GENOMIC DNA]</scope>
    <source>
        <strain evidence="23 24">CBS 89968</strain>
    </source>
</reference>
<keyword evidence="12" id="KW-0560">Oxidoreductase</keyword>
<dbReference type="STRING" id="91928.A0A0D2BUE2"/>
<dbReference type="InterPro" id="IPR019786">
    <property type="entry name" value="Zinc_finger_PHD-type_CS"/>
</dbReference>
<feature type="compositionally biased region" description="Basic and acidic residues" evidence="20">
    <location>
        <begin position="1119"/>
        <end position="1134"/>
    </location>
</feature>
<evidence type="ECO:0000256" key="11">
    <source>
        <dbReference type="ARBA" id="ARBA00022964"/>
    </source>
</evidence>
<dbReference type="SUPFAM" id="SSF57903">
    <property type="entry name" value="FYVE/PHD zinc finger"/>
    <property type="match status" value="1"/>
</dbReference>
<keyword evidence="8 19" id="KW-0863">Zinc-finger</keyword>
<feature type="compositionally biased region" description="Polar residues" evidence="20">
    <location>
        <begin position="341"/>
        <end position="354"/>
    </location>
</feature>
<keyword evidence="14" id="KW-0805">Transcription regulation</keyword>
<feature type="compositionally biased region" description="Polar residues" evidence="20">
    <location>
        <begin position="1032"/>
        <end position="1055"/>
    </location>
</feature>
<evidence type="ECO:0000256" key="9">
    <source>
        <dbReference type="ARBA" id="ARBA00022833"/>
    </source>
</evidence>
<dbReference type="SMART" id="SM00558">
    <property type="entry name" value="JmjC"/>
    <property type="match status" value="1"/>
</dbReference>
<sequence length="1398" mass="155070">MPTSTVWRPSGDPSMPRGVSPMRPAPQDIERLSPDPVLESAFHPVSSSLPPTSQENGFLLKGLGLSETEVPNNVGATLQLDHLYYDQDGAAHVGARLVRGVGAPNGRQLPKTSHRSSTSAKMILDDRKPGAKGHTRSGSTIDDLASAAIATSPALVEQPSPSFSTRSNFSTTRPSTSYVPRYTYEEHSNEPPSKRIKSERLPNLEWSPRADRPKTSGNDNSGDITHAWLLLSLKNEVNFKHLTPSLPSAALHEPAVSPPLPRQTKEYFNQEDTTAVHASRHTSPERDIEDREAAASKERKVTDSRLMRVPEEDDIASRLSSLSKRETLGEERIHEALTKANDAQSGLSSTSAQTAPPKKQRRVRPEVQQDTCAGCHRLQPEATNEEDVEISWIQCGPCERWFHEKCAGFKTKAEARSVDKYVCKDCEPLHGKTTYVRKSARQRTAVDYVNLNQGVVKPSEDTLTHHYIQPIKEGKIELLPDDFPRVRPELVTVEFMESFEGMKRPFVVPACWNPRFGAKRQTSPKPETPLSTVTNEQGAQMVQEAEDPLEVVEDEVIDCDQDLLGMVIPRHLTVRKVAELYGPQEFVPVIDVKTQETRGQWTLKEWADYYEKPGEKPIRNVISLEVSHSPLGRLLRRPTVVRELDLEDNVWELDAETRAKKRPVQFYCLMSVADSYTDFHIDFGGSSVYYHILKGTKTFFFIPPEDKYLKKYEEWCNSDAQNETWLGDLCNGNVTRVDLHEGDTAFIPAGWIHSVWTPEDSLVIGGNFLTRIDYETQLKVFNVEKATKVAAKFRYPFFQKVMWYALMKYLEDDPIPEEVVEDFREDPDYTFLRANPLWHELGHLENTAPPGDPAHNARYYPKSEVTGWPSLRDYLYRTARVHAGLPVADINKKQIDAVKNSVPKECSDPLLTIKLFAIWIAWKTGNVTVPEWVHSDGALESEQNDKVKKPEKYPLPGERTSARRAAQVQSQPQSPPEALSPVISARQSSKPAPKSSSSKSACENCRKRRIKCKHKSGSETPTRAAPEIRPRSFSTGAASVKNAPTANRNSDQSAVSDVIVNGVESSDPQSSKKGRTKACEECRKSKRRCVHDEYGRVDPAKAAEPSKPRGSTSSKRPSRPSDDNGPNKRAKMSDEYLDEVIDPALMNGDSLIFGQEAVEDSFHTPGPFVENAIDDSDDASRPVETENGIEDVQPTDGGDGDSTMPIDPSLMEITVQATEEVNIKNEHEAGDVVMVDGDGADSTISRNNSAFATPGPIKTGSSVNGDYSVIASSTPGSRQSSRQPKQIERYTPEDKRSPSKTFSKPPGSNRRASSAASAQTVVTNPKSRRSSSHTSSIVHRDGIALLRGQAASTEASISAARPVSRASTAESDLDADEKFARELHAAENGLRRRTSMRA</sequence>
<dbReference type="Pfam" id="PF02373">
    <property type="entry name" value="JmjC"/>
    <property type="match status" value="1"/>
</dbReference>
<feature type="region of interest" description="Disordered" evidence="20">
    <location>
        <begin position="1225"/>
        <end position="1376"/>
    </location>
</feature>
<feature type="region of interest" description="Disordered" evidence="20">
    <location>
        <begin position="273"/>
        <end position="323"/>
    </location>
</feature>
<comment type="function">
    <text evidence="2">Histone demethylase that specifically demethylates 'Lys-36' of histone H3, thereby playing a central role in histone code.</text>
</comment>
<evidence type="ECO:0000256" key="16">
    <source>
        <dbReference type="ARBA" id="ARBA00023242"/>
    </source>
</evidence>
<dbReference type="InterPro" id="IPR003347">
    <property type="entry name" value="JmjC_dom"/>
</dbReference>
<dbReference type="InterPro" id="IPR013083">
    <property type="entry name" value="Znf_RING/FYVE/PHD"/>
</dbReference>
<dbReference type="InterPro" id="IPR011011">
    <property type="entry name" value="Znf_FYVE_PHD"/>
</dbReference>
<comment type="similarity">
    <text evidence="4">Belongs to the JHDM1 histone demethylase family.</text>
</comment>
<keyword evidence="15" id="KW-0804">Transcription</keyword>
<evidence type="ECO:0000256" key="5">
    <source>
        <dbReference type="ARBA" id="ARBA00013246"/>
    </source>
</evidence>
<keyword evidence="9" id="KW-0862">Zinc</keyword>
<evidence type="ECO:0000256" key="17">
    <source>
        <dbReference type="ARBA" id="ARBA00031083"/>
    </source>
</evidence>
<feature type="region of interest" description="Disordered" evidence="20">
    <location>
        <begin position="102"/>
        <end position="140"/>
    </location>
</feature>